<evidence type="ECO:0000256" key="3">
    <source>
        <dbReference type="ARBA" id="ARBA00023602"/>
    </source>
</evidence>
<dbReference type="GO" id="GO:0005634">
    <property type="term" value="C:nucleus"/>
    <property type="evidence" value="ECO:0007669"/>
    <property type="project" value="TreeGrafter"/>
</dbReference>
<reference evidence="5" key="2">
    <citation type="submission" date="2025-08" db="UniProtKB">
        <authorList>
            <consortium name="Ensembl"/>
        </authorList>
    </citation>
    <scope>IDENTIFICATION</scope>
</reference>
<dbReference type="PANTHER" id="PTHR46035">
    <property type="entry name" value="TETRATRICOPEPTIDE REPEAT PROTEIN 4"/>
    <property type="match status" value="1"/>
</dbReference>
<gene>
    <name evidence="5" type="primary">TTC4</name>
</gene>
<name>A0A673T2D3_SURSU</name>
<evidence type="ECO:0000313" key="6">
    <source>
        <dbReference type="Proteomes" id="UP000472268"/>
    </source>
</evidence>
<sequence length="390" mass="45585">MEQWEKDADSDADDVMDSFLDKFQNESYSGGFREDQWEEEFEKVPLFMKKAPSEIDPNKNPDLACLQSIIFDEERSPEEQAKTYKNEGNDYFKEKEYKKAVISYSEGLKKKCTDPDLNVVLYTNRAAAQYYLGNFRSALSDVTAARKLKPCHLKAIVRGASCHLELRNFDEAMNWCDEGLQIDSRDKKLLEMRAKAHKLKRIEQRNIRRANLKEKQQQTQNRILFQAIKARNIRVVSDGTSEDEDSDTEDLGELFMERVSAENRHGTRLSIDEQGRLSWPVLFLYPEHTQSDLITAFHEDTRLIDHLKVMFGETPSWDLEQKYCPDNIEVYFEVEGGTEIYRVPTEHTLLQVLQHPRYLVKSLVPAFMLYVRDTSVCKEYLRGKKLHQIK</sequence>
<feature type="domain" description="Cns1/TTC4 wheel" evidence="4">
    <location>
        <begin position="272"/>
        <end position="362"/>
    </location>
</feature>
<protein>
    <submittedName>
        <fullName evidence="5">Tetratricopeptide repeat domain 4</fullName>
    </submittedName>
</protein>
<keyword evidence="1" id="KW-0677">Repeat</keyword>
<reference evidence="5" key="3">
    <citation type="submission" date="2025-09" db="UniProtKB">
        <authorList>
            <consortium name="Ensembl"/>
        </authorList>
    </citation>
    <scope>IDENTIFICATION</scope>
</reference>
<proteinExistence type="inferred from homology"/>
<dbReference type="InterPro" id="IPR044059">
    <property type="entry name" value="Csn1/TTC4_wheel"/>
</dbReference>
<evidence type="ECO:0000313" key="5">
    <source>
        <dbReference type="Ensembl" id="ENSSSUP00005007497.1"/>
    </source>
</evidence>
<dbReference type="PANTHER" id="PTHR46035:SF1">
    <property type="entry name" value="TETRATRICOPEPTIDE REPEAT PROTEIN 4"/>
    <property type="match status" value="1"/>
</dbReference>
<dbReference type="GO" id="GO:0006457">
    <property type="term" value="P:protein folding"/>
    <property type="evidence" value="ECO:0007669"/>
    <property type="project" value="TreeGrafter"/>
</dbReference>
<dbReference type="CTD" id="7268"/>
<evidence type="ECO:0000256" key="1">
    <source>
        <dbReference type="ARBA" id="ARBA00022737"/>
    </source>
</evidence>
<dbReference type="GO" id="GO:0005829">
    <property type="term" value="C:cytosol"/>
    <property type="evidence" value="ECO:0007669"/>
    <property type="project" value="TreeGrafter"/>
</dbReference>
<dbReference type="OMA" id="WRAAQCA"/>
<dbReference type="Gene3D" id="1.25.40.10">
    <property type="entry name" value="Tetratricopeptide repeat domain"/>
    <property type="match status" value="1"/>
</dbReference>
<comment type="similarity">
    <text evidence="3">Belongs to the TTC4 family.</text>
</comment>
<dbReference type="GO" id="GO:0051879">
    <property type="term" value="F:Hsp90 protein binding"/>
    <property type="evidence" value="ECO:0007669"/>
    <property type="project" value="InterPro"/>
</dbReference>
<dbReference type="RefSeq" id="XP_029803230.1">
    <property type="nucleotide sequence ID" value="XM_029947370.1"/>
</dbReference>
<dbReference type="SMART" id="SM00028">
    <property type="entry name" value="TPR"/>
    <property type="match status" value="3"/>
</dbReference>
<dbReference type="InterPro" id="IPR011990">
    <property type="entry name" value="TPR-like_helical_dom_sf"/>
</dbReference>
<dbReference type="InterPro" id="IPR019734">
    <property type="entry name" value="TPR_rpt"/>
</dbReference>
<dbReference type="GO" id="GO:0030544">
    <property type="term" value="F:Hsp70 protein binding"/>
    <property type="evidence" value="ECO:0007669"/>
    <property type="project" value="TreeGrafter"/>
</dbReference>
<keyword evidence="6" id="KW-1185">Reference proteome</keyword>
<evidence type="ECO:0000256" key="2">
    <source>
        <dbReference type="ARBA" id="ARBA00022803"/>
    </source>
</evidence>
<dbReference type="Proteomes" id="UP000472268">
    <property type="component" value="Chromosome 8"/>
</dbReference>
<evidence type="ECO:0000259" key="4">
    <source>
        <dbReference type="Pfam" id="PF18972"/>
    </source>
</evidence>
<accession>A0A673T2D3</accession>
<dbReference type="AlphaFoldDB" id="A0A673T2D3"/>
<reference evidence="5 6" key="1">
    <citation type="submission" date="2019-05" db="EMBL/GenBank/DDBJ databases">
        <title>A Chromosome-scale Meerkat (S. suricatta) Genome Assembly.</title>
        <authorList>
            <person name="Dudchenko O."/>
            <person name="Lieberman Aiden E."/>
            <person name="Tung J."/>
            <person name="Barreiro L.B."/>
            <person name="Clutton-Brock T.H."/>
        </authorList>
    </citation>
    <scope>NUCLEOTIDE SEQUENCE [LARGE SCALE GENOMIC DNA]</scope>
</reference>
<dbReference type="Ensembl" id="ENSSSUT00005008663.1">
    <property type="protein sequence ID" value="ENSSSUP00005007497.1"/>
    <property type="gene ID" value="ENSSSUG00005004875.1"/>
</dbReference>
<dbReference type="OrthoDB" id="420195at2759"/>
<keyword evidence="2" id="KW-0802">TPR repeat</keyword>
<dbReference type="Pfam" id="PF18972">
    <property type="entry name" value="Wheel"/>
    <property type="match status" value="1"/>
</dbReference>
<dbReference type="CDD" id="cd21380">
    <property type="entry name" value="CTWD_Cns1"/>
    <property type="match status" value="1"/>
</dbReference>
<dbReference type="GeneID" id="115298494"/>
<organism evidence="5 6">
    <name type="scientific">Suricata suricatta</name>
    <name type="common">Meerkat</name>
    <dbReference type="NCBI Taxonomy" id="37032"/>
    <lineage>
        <taxon>Eukaryota</taxon>
        <taxon>Metazoa</taxon>
        <taxon>Chordata</taxon>
        <taxon>Craniata</taxon>
        <taxon>Vertebrata</taxon>
        <taxon>Euteleostomi</taxon>
        <taxon>Mammalia</taxon>
        <taxon>Eutheria</taxon>
        <taxon>Laurasiatheria</taxon>
        <taxon>Carnivora</taxon>
        <taxon>Feliformia</taxon>
        <taxon>Herpestidae</taxon>
        <taxon>Suricata</taxon>
    </lineage>
</organism>
<dbReference type="SUPFAM" id="SSF48452">
    <property type="entry name" value="TPR-like"/>
    <property type="match status" value="1"/>
</dbReference>